<evidence type="ECO:0000313" key="2">
    <source>
        <dbReference type="Proteomes" id="UP000464661"/>
    </source>
</evidence>
<dbReference type="AlphaFoldDB" id="A0A7U6M0G0"/>
<protein>
    <recommendedName>
        <fullName evidence="3">Type II secretion system protein GspM</fullName>
    </recommendedName>
</protein>
<organism evidence="1 2">
    <name type="scientific">Pseudomonas putida</name>
    <name type="common">Arthrobacter siderocapsulatus</name>
    <dbReference type="NCBI Taxonomy" id="303"/>
    <lineage>
        <taxon>Bacteria</taxon>
        <taxon>Pseudomonadati</taxon>
        <taxon>Pseudomonadota</taxon>
        <taxon>Gammaproteobacteria</taxon>
        <taxon>Pseudomonadales</taxon>
        <taxon>Pseudomonadaceae</taxon>
        <taxon>Pseudomonas</taxon>
    </lineage>
</organism>
<dbReference type="RefSeq" id="WP_025753750.1">
    <property type="nucleotide sequence ID" value="NZ_AP022324.1"/>
</dbReference>
<accession>A0A7U6M0G0</accession>
<dbReference type="NCBIfam" id="TIGR04412">
    <property type="entry name" value="T2SS_GspM_XcpZ"/>
    <property type="match status" value="1"/>
</dbReference>
<dbReference type="Proteomes" id="UP000464661">
    <property type="component" value="Chromosome"/>
</dbReference>
<evidence type="ECO:0000313" key="1">
    <source>
        <dbReference type="EMBL" id="BBU43616.1"/>
    </source>
</evidence>
<proteinExistence type="predicted"/>
<reference evidence="1 2" key="1">
    <citation type="submission" date="2020-01" db="EMBL/GenBank/DDBJ databases">
        <title>Complete Genome Sequence of Pseudomonas putida Strain TS312, Harboring the HdtS type N-acyl-homoserine Lactone Synthase, Isolated from a Paper Mill.</title>
        <authorList>
            <person name="Hosoe A."/>
            <person name="Suenaga T."/>
            <person name="Sugi T."/>
            <person name="Izumi T."/>
            <person name="Nagai N."/>
            <person name="Terada A."/>
        </authorList>
    </citation>
    <scope>NUCLEOTIDE SEQUENCE [LARGE SCALE GENOMIC DNA]</scope>
    <source>
        <strain evidence="1 2">TS312</strain>
    </source>
</reference>
<sequence>MNRDWMQRHRLKFAWLLIAVLLAFLALRGGLAQWRELSQWQGLAEQAASLQGGPGLSMERLKQSAEARRVALAEVDEQGKTWHMRGQVADERALQDWLQALRTEGVQPLQWGLEQDGKVLRFDLVMQP</sequence>
<evidence type="ECO:0008006" key="3">
    <source>
        <dbReference type="Google" id="ProtNLM"/>
    </source>
</evidence>
<name>A0A7U6M0G0_PSEPU</name>
<gene>
    <name evidence="1" type="ORF">PPTS312_15310</name>
</gene>
<dbReference type="EMBL" id="AP022324">
    <property type="protein sequence ID" value="BBU43616.1"/>
    <property type="molecule type" value="Genomic_DNA"/>
</dbReference>
<dbReference type="InterPro" id="IPR030927">
    <property type="entry name" value="T2SS_GspM_XcpZ"/>
</dbReference>